<dbReference type="EMBL" id="BAABJE010000005">
    <property type="protein sequence ID" value="GAA4790843.1"/>
    <property type="molecule type" value="Genomic_DNA"/>
</dbReference>
<proteinExistence type="predicted"/>
<sequence length="60" mass="6551">MPRRDPRDPVSARSPLKQTQGGFASLPKPPCIPPSRAAFVPKDAARGLLPVSLLRLRLHL</sequence>
<keyword evidence="3" id="KW-1185">Reference proteome</keyword>
<evidence type="ECO:0000313" key="2">
    <source>
        <dbReference type="EMBL" id="GAA4790843.1"/>
    </source>
</evidence>
<evidence type="ECO:0000313" key="3">
    <source>
        <dbReference type="Proteomes" id="UP001499959"/>
    </source>
</evidence>
<protein>
    <submittedName>
        <fullName evidence="2">Uncharacterized protein</fullName>
    </submittedName>
</protein>
<feature type="region of interest" description="Disordered" evidence="1">
    <location>
        <begin position="1"/>
        <end position="30"/>
    </location>
</feature>
<comment type="caution">
    <text evidence="2">The sequence shown here is derived from an EMBL/GenBank/DDBJ whole genome shotgun (WGS) entry which is preliminary data.</text>
</comment>
<organism evidence="2 3">
    <name type="scientific">Lysobacter hankyongensis</name>
    <dbReference type="NCBI Taxonomy" id="1176535"/>
    <lineage>
        <taxon>Bacteria</taxon>
        <taxon>Pseudomonadati</taxon>
        <taxon>Pseudomonadota</taxon>
        <taxon>Gammaproteobacteria</taxon>
        <taxon>Lysobacterales</taxon>
        <taxon>Lysobacteraceae</taxon>
        <taxon>Lysobacter</taxon>
    </lineage>
</organism>
<dbReference type="Proteomes" id="UP001499959">
    <property type="component" value="Unassembled WGS sequence"/>
</dbReference>
<name>A0ABP9B578_9GAMM</name>
<accession>A0ABP9B578</accession>
<reference evidence="3" key="1">
    <citation type="journal article" date="2019" name="Int. J. Syst. Evol. Microbiol.">
        <title>The Global Catalogue of Microorganisms (GCM) 10K type strain sequencing project: providing services to taxonomists for standard genome sequencing and annotation.</title>
        <authorList>
            <consortium name="The Broad Institute Genomics Platform"/>
            <consortium name="The Broad Institute Genome Sequencing Center for Infectious Disease"/>
            <person name="Wu L."/>
            <person name="Ma J."/>
        </authorList>
    </citation>
    <scope>NUCLEOTIDE SEQUENCE [LARGE SCALE GENOMIC DNA]</scope>
    <source>
        <strain evidence="3">JCM 18204</strain>
    </source>
</reference>
<gene>
    <name evidence="2" type="ORF">GCM10023307_15210</name>
</gene>
<feature type="compositionally biased region" description="Basic and acidic residues" evidence="1">
    <location>
        <begin position="1"/>
        <end position="10"/>
    </location>
</feature>
<evidence type="ECO:0000256" key="1">
    <source>
        <dbReference type="SAM" id="MobiDB-lite"/>
    </source>
</evidence>